<dbReference type="CDD" id="cd04859">
    <property type="entry name" value="Prim_Pol"/>
    <property type="match status" value="1"/>
</dbReference>
<dbReference type="SMART" id="SM00943">
    <property type="entry name" value="Prim-Pol"/>
    <property type="match status" value="1"/>
</dbReference>
<sequence length="265" mass="29538">MNNLVNYAVSYAERGFYVIPTIGKKPLKKFAGLPAMTTDEIKKFWDKHPYANIALKTDRFFVVDIDRHADGADGVEEIRKTGHPEWFKNTLAQRTAHNGFQYFFKKPAGTKIAQNIAFLPGVDIKAHVNNYVVVAPSVVDDKPYQWISKTGVMREPDRGLLDLIKEKSKPATPQVNFTGSFGGKTQTTQLFEQIITGLGETGGRNNALTVFVGGLLRRNVDPQIAYNLALLANENTEHSLSEAEVERTVQSIITAELRRREEGGS</sequence>
<evidence type="ECO:0000313" key="3">
    <source>
        <dbReference type="EMBL" id="SEM38808.1"/>
    </source>
</evidence>
<feature type="domain" description="Primase C-terminal 1" evidence="1">
    <location>
        <begin position="193"/>
        <end position="258"/>
    </location>
</feature>
<feature type="domain" description="DNA primase/polymerase bifunctional N-terminal" evidence="2">
    <location>
        <begin position="8"/>
        <end position="161"/>
    </location>
</feature>
<evidence type="ECO:0000259" key="2">
    <source>
        <dbReference type="SMART" id="SM00943"/>
    </source>
</evidence>
<comment type="caution">
    <text evidence="3">The sequence shown here is derived from an EMBL/GenBank/DDBJ whole genome shotgun (WGS) entry which is preliminary data.</text>
</comment>
<gene>
    <name evidence="3" type="ORF">SAMN05216431_10228</name>
</gene>
<dbReference type="InterPro" id="IPR015330">
    <property type="entry name" value="DNA_primase/pol_bifunc_N"/>
</dbReference>
<name>A0ABY1A9F2_9LACO</name>
<reference evidence="3 4" key="1">
    <citation type="submission" date="2016-10" db="EMBL/GenBank/DDBJ databases">
        <authorList>
            <person name="Varghese N."/>
            <person name="Submissions S."/>
        </authorList>
    </citation>
    <scope>NUCLEOTIDE SEQUENCE [LARGE SCALE GENOMIC DNA]</scope>
    <source>
        <strain evidence="3 4">WC1T17</strain>
    </source>
</reference>
<organism evidence="3 4">
    <name type="scientific">Ligilactobacillus ruminis</name>
    <dbReference type="NCBI Taxonomy" id="1623"/>
    <lineage>
        <taxon>Bacteria</taxon>
        <taxon>Bacillati</taxon>
        <taxon>Bacillota</taxon>
        <taxon>Bacilli</taxon>
        <taxon>Lactobacillales</taxon>
        <taxon>Lactobacillaceae</taxon>
        <taxon>Ligilactobacillus</taxon>
    </lineage>
</organism>
<dbReference type="SMART" id="SM00942">
    <property type="entry name" value="PriCT_1"/>
    <property type="match status" value="1"/>
</dbReference>
<dbReference type="EMBL" id="FOCC01000002">
    <property type="protein sequence ID" value="SEM38808.1"/>
    <property type="molecule type" value="Genomic_DNA"/>
</dbReference>
<dbReference type="SUPFAM" id="SSF56747">
    <property type="entry name" value="Prim-pol domain"/>
    <property type="match status" value="1"/>
</dbReference>
<dbReference type="Pfam" id="PF09250">
    <property type="entry name" value="Prim-Pol"/>
    <property type="match status" value="1"/>
</dbReference>
<accession>A0ABY1A9F2</accession>
<evidence type="ECO:0000259" key="1">
    <source>
        <dbReference type="SMART" id="SM00942"/>
    </source>
</evidence>
<dbReference type="Proteomes" id="UP000182089">
    <property type="component" value="Unassembled WGS sequence"/>
</dbReference>
<proteinExistence type="predicted"/>
<protein>
    <submittedName>
        <fullName evidence="3">Primase C terminal 1 (PriCT-1)</fullName>
    </submittedName>
</protein>
<evidence type="ECO:0000313" key="4">
    <source>
        <dbReference type="Proteomes" id="UP000182089"/>
    </source>
</evidence>
<dbReference type="InterPro" id="IPR014820">
    <property type="entry name" value="PriCT_1"/>
</dbReference>
<dbReference type="Pfam" id="PF08708">
    <property type="entry name" value="PriCT_1"/>
    <property type="match status" value="1"/>
</dbReference>